<dbReference type="AlphaFoldDB" id="A0A329M647"/>
<dbReference type="InterPro" id="IPR008979">
    <property type="entry name" value="Galactose-bd-like_sf"/>
</dbReference>
<dbReference type="Gene3D" id="3.40.50.2300">
    <property type="match status" value="1"/>
</dbReference>
<evidence type="ECO:0000256" key="12">
    <source>
        <dbReference type="PROSITE-ProRule" id="PRU00169"/>
    </source>
</evidence>
<feature type="transmembrane region" description="Helical" evidence="13">
    <location>
        <begin position="349"/>
        <end position="371"/>
    </location>
</feature>
<dbReference type="PROSITE" id="PS50109">
    <property type="entry name" value="HIS_KIN"/>
    <property type="match status" value="2"/>
</dbReference>
<feature type="transmembrane region" description="Helical" evidence="13">
    <location>
        <begin position="255"/>
        <end position="278"/>
    </location>
</feature>
<evidence type="ECO:0000256" key="9">
    <source>
        <dbReference type="ARBA" id="ARBA00022840"/>
    </source>
</evidence>
<organism evidence="16 17">
    <name type="scientific">Paenibacillus contaminans</name>
    <dbReference type="NCBI Taxonomy" id="450362"/>
    <lineage>
        <taxon>Bacteria</taxon>
        <taxon>Bacillati</taxon>
        <taxon>Bacillota</taxon>
        <taxon>Bacilli</taxon>
        <taxon>Bacillales</taxon>
        <taxon>Paenibacillaceae</taxon>
        <taxon>Paenibacillus</taxon>
    </lineage>
</organism>
<dbReference type="CDD" id="cd00082">
    <property type="entry name" value="HisKA"/>
    <property type="match status" value="1"/>
</dbReference>
<feature type="transmembrane region" description="Helical" evidence="13">
    <location>
        <begin position="56"/>
        <end position="76"/>
    </location>
</feature>
<dbReference type="Pfam" id="PF02518">
    <property type="entry name" value="HATPase_c"/>
    <property type="match status" value="2"/>
</dbReference>
<feature type="transmembrane region" description="Helical" evidence="13">
    <location>
        <begin position="406"/>
        <end position="424"/>
    </location>
</feature>
<feature type="modified residue" description="4-aspartylphosphate" evidence="12">
    <location>
        <position position="793"/>
    </location>
</feature>
<sequence length="1070" mass="119512">MPCLRQYTISSVPICSSSYRRRGYEADIHMQENALQWRNIAEKRRIPLTMMTKKRVLTITILFVLIITGIRLSWIYSSWSTERPLAVQGELDLHDTSWSRPILLEGEWTFYPERFLLEEGADASRAGGVTIALPGSWKGQFADPKQTTGYGSYRLLIRLGEPGERRLALAVPSTVASSELYVNGVRLGGAGVPGKTAEDTVAFEKPYNATFETDRSELEIVVHAANFSNEVIGGLLYSMQFGTEEVVMNNKRFSIAMQLLVCVFLLIHVVYSIVLFVIGARQRALLTLAVLMTCSCITVLVTDDKLLLSLWELPYEISLKINIVSYLWVAALLTGFVQQLYPKLSKRPWHIYYGGLVLCLTLAVILLPAAYASMIDIFTLPLMLAGFLYAPVLTLRAALRLDRDAIFLWLGFAGLAVNLCWGIVNAYSYALRLQQFYPVDLIIVFFAFASYWFRLYFRNLQQTAQLASELQNADKQRNDFLANTSHELRNPLHGMINIARSVVEEQSVRPAGQEKLELLITVGKRMSLLLNDLMDFDRLQGKGLRLEPRAVQAQAAAAGVIDMMGFLMEGKPVEVRNEIPESFPPVMADENRLVQILFNLLHNAVKFTAQGHVAIRGVVRGERAVLEVEDTGIGITPEDQRRLFEPYEQADSSMTSMGGIGLGLSISRQLAELHGGSLEVKSEPGKGSIFRLSLPLAPESAPAAIVSVRGGAESERPLANTPSEEASDLLQSTAAIEAQTGRPRVLVVDDDPVNLRILAGMLPSSLYQVTAIYSGHEAMKLIDEREWDLVIADVMMPRMSGYELTQTIRRRFSISELPVLLLTARSRPEDIAAGFQAGANDYVTKPADRMELQYRVRALTELKLAAGERQRMETAWLQAQVQPHFLFNTLNSIAALSEIDTERMRLLLEVFGNYLRGSFDFRNSERVVPLEQELALVKAYLFIEGERFEERLRVLWDVPSRLLSARVPPLSVQTLVENALRHGILRRLEGGTVRISVQDNGDHIGITVSDDGVGMEQEVLKHVLDERPGERTGIGLRNTDRRLRQIFGRGLEISSVPGQGTTITFRAGKP</sequence>
<dbReference type="InterPro" id="IPR003594">
    <property type="entry name" value="HATPase_dom"/>
</dbReference>
<comment type="caution">
    <text evidence="16">The sequence shown here is derived from an EMBL/GenBank/DDBJ whole genome shotgun (WGS) entry which is preliminary data.</text>
</comment>
<dbReference type="SUPFAM" id="SSF52172">
    <property type="entry name" value="CheY-like"/>
    <property type="match status" value="1"/>
</dbReference>
<dbReference type="Gene3D" id="1.10.287.130">
    <property type="match status" value="1"/>
</dbReference>
<dbReference type="Gene3D" id="3.30.565.10">
    <property type="entry name" value="Histidine kinase-like ATPase, C-terminal domain"/>
    <property type="match status" value="2"/>
</dbReference>
<dbReference type="Gene3D" id="2.60.120.260">
    <property type="entry name" value="Galactose-binding domain-like"/>
    <property type="match status" value="1"/>
</dbReference>
<feature type="domain" description="Histidine kinase" evidence="14">
    <location>
        <begin position="972"/>
        <end position="1070"/>
    </location>
</feature>
<evidence type="ECO:0000259" key="14">
    <source>
        <dbReference type="PROSITE" id="PS50109"/>
    </source>
</evidence>
<dbReference type="SUPFAM" id="SSF55874">
    <property type="entry name" value="ATPase domain of HSP90 chaperone/DNA topoisomerase II/histidine kinase"/>
    <property type="match status" value="2"/>
</dbReference>
<dbReference type="Pfam" id="PF06580">
    <property type="entry name" value="His_kinase"/>
    <property type="match status" value="1"/>
</dbReference>
<evidence type="ECO:0000256" key="6">
    <source>
        <dbReference type="ARBA" id="ARBA00022679"/>
    </source>
</evidence>
<dbReference type="Proteomes" id="UP000250369">
    <property type="component" value="Unassembled WGS sequence"/>
</dbReference>
<dbReference type="InterPro" id="IPR001789">
    <property type="entry name" value="Sig_transdc_resp-reg_receiver"/>
</dbReference>
<dbReference type="PRINTS" id="PR00344">
    <property type="entry name" value="BCTRLSENSOR"/>
</dbReference>
<dbReference type="Pfam" id="PF00512">
    <property type="entry name" value="HisKA"/>
    <property type="match status" value="1"/>
</dbReference>
<evidence type="ECO:0000256" key="1">
    <source>
        <dbReference type="ARBA" id="ARBA00000085"/>
    </source>
</evidence>
<evidence type="ECO:0000256" key="3">
    <source>
        <dbReference type="ARBA" id="ARBA00012438"/>
    </source>
</evidence>
<evidence type="ECO:0000256" key="5">
    <source>
        <dbReference type="ARBA" id="ARBA00022553"/>
    </source>
</evidence>
<evidence type="ECO:0000256" key="4">
    <source>
        <dbReference type="ARBA" id="ARBA00022475"/>
    </source>
</evidence>
<keyword evidence="7" id="KW-0547">Nucleotide-binding</keyword>
<dbReference type="InterPro" id="IPR005467">
    <property type="entry name" value="His_kinase_dom"/>
</dbReference>
<feature type="transmembrane region" description="Helical" evidence="13">
    <location>
        <begin position="377"/>
        <end position="399"/>
    </location>
</feature>
<dbReference type="CDD" id="cd16922">
    <property type="entry name" value="HATPase_EvgS-ArcB-TorS-like"/>
    <property type="match status" value="1"/>
</dbReference>
<dbReference type="Pfam" id="PF07695">
    <property type="entry name" value="7TMR-DISM_7TM"/>
    <property type="match status" value="1"/>
</dbReference>
<dbReference type="InterPro" id="IPR036097">
    <property type="entry name" value="HisK_dim/P_sf"/>
</dbReference>
<evidence type="ECO:0000259" key="15">
    <source>
        <dbReference type="PROSITE" id="PS50110"/>
    </source>
</evidence>
<dbReference type="GO" id="GO:0000155">
    <property type="term" value="F:phosphorelay sensor kinase activity"/>
    <property type="evidence" value="ECO:0007669"/>
    <property type="project" value="InterPro"/>
</dbReference>
<dbReference type="InterPro" id="IPR011623">
    <property type="entry name" value="7TMR_DISM_rcpt_extracell_dom1"/>
</dbReference>
<comment type="catalytic activity">
    <reaction evidence="1">
        <text>ATP + protein L-histidine = ADP + protein N-phospho-L-histidine.</text>
        <dbReference type="EC" id="2.7.13.3"/>
    </reaction>
</comment>
<dbReference type="InterPro" id="IPR011006">
    <property type="entry name" value="CheY-like_superfamily"/>
</dbReference>
<dbReference type="PANTHER" id="PTHR43547:SF2">
    <property type="entry name" value="HYBRID SIGNAL TRANSDUCTION HISTIDINE KINASE C"/>
    <property type="match status" value="1"/>
</dbReference>
<evidence type="ECO:0000313" key="16">
    <source>
        <dbReference type="EMBL" id="RAV15609.1"/>
    </source>
</evidence>
<dbReference type="SMART" id="SM00448">
    <property type="entry name" value="REC"/>
    <property type="match status" value="1"/>
</dbReference>
<feature type="domain" description="Response regulatory" evidence="15">
    <location>
        <begin position="744"/>
        <end position="860"/>
    </location>
</feature>
<feature type="transmembrane region" description="Helical" evidence="13">
    <location>
        <begin position="285"/>
        <end position="302"/>
    </location>
</feature>
<proteinExistence type="predicted"/>
<dbReference type="SMART" id="SM00388">
    <property type="entry name" value="HisKA"/>
    <property type="match status" value="1"/>
</dbReference>
<keyword evidence="5 12" id="KW-0597">Phosphoprotein</keyword>
<dbReference type="Pfam" id="PF00072">
    <property type="entry name" value="Response_reg"/>
    <property type="match status" value="1"/>
</dbReference>
<comment type="subcellular location">
    <subcellularLocation>
        <location evidence="2">Cell membrane</location>
    </subcellularLocation>
</comment>
<dbReference type="EC" id="2.7.13.3" evidence="3"/>
<evidence type="ECO:0000256" key="10">
    <source>
        <dbReference type="ARBA" id="ARBA00023012"/>
    </source>
</evidence>
<keyword evidence="13" id="KW-0812">Transmembrane</keyword>
<feature type="transmembrane region" description="Helical" evidence="13">
    <location>
        <begin position="317"/>
        <end position="337"/>
    </location>
</feature>
<dbReference type="GO" id="GO:0005886">
    <property type="term" value="C:plasma membrane"/>
    <property type="evidence" value="ECO:0007669"/>
    <property type="project" value="UniProtKB-SubCell"/>
</dbReference>
<dbReference type="SUPFAM" id="SSF49785">
    <property type="entry name" value="Galactose-binding domain-like"/>
    <property type="match status" value="1"/>
</dbReference>
<keyword evidence="13" id="KW-1133">Transmembrane helix</keyword>
<dbReference type="EMBL" id="QMFB01000023">
    <property type="protein sequence ID" value="RAV15609.1"/>
    <property type="molecule type" value="Genomic_DNA"/>
</dbReference>
<dbReference type="GO" id="GO:0005524">
    <property type="term" value="F:ATP binding"/>
    <property type="evidence" value="ECO:0007669"/>
    <property type="project" value="UniProtKB-KW"/>
</dbReference>
<dbReference type="InterPro" id="IPR036890">
    <property type="entry name" value="HATPase_C_sf"/>
</dbReference>
<dbReference type="SUPFAM" id="SSF47384">
    <property type="entry name" value="Homodimeric domain of signal transducing histidine kinase"/>
    <property type="match status" value="1"/>
</dbReference>
<name>A0A329M647_9BACL</name>
<keyword evidence="6" id="KW-0808">Transferase</keyword>
<keyword evidence="17" id="KW-1185">Reference proteome</keyword>
<dbReference type="PROSITE" id="PS50110">
    <property type="entry name" value="RESPONSE_REGULATORY"/>
    <property type="match status" value="1"/>
</dbReference>
<protein>
    <recommendedName>
        <fullName evidence="3">histidine kinase</fullName>
        <ecNumber evidence="3">2.7.13.3</ecNumber>
    </recommendedName>
</protein>
<keyword evidence="10" id="KW-0902">Two-component regulatory system</keyword>
<keyword evidence="11 13" id="KW-0472">Membrane</keyword>
<evidence type="ECO:0000256" key="13">
    <source>
        <dbReference type="SAM" id="Phobius"/>
    </source>
</evidence>
<feature type="domain" description="Histidine kinase" evidence="14">
    <location>
        <begin position="483"/>
        <end position="698"/>
    </location>
</feature>
<evidence type="ECO:0000256" key="2">
    <source>
        <dbReference type="ARBA" id="ARBA00004236"/>
    </source>
</evidence>
<keyword evidence="8 16" id="KW-0418">Kinase</keyword>
<dbReference type="CDD" id="cd17574">
    <property type="entry name" value="REC_OmpR"/>
    <property type="match status" value="1"/>
</dbReference>
<gene>
    <name evidence="16" type="ORF">DQG23_29990</name>
</gene>
<dbReference type="InterPro" id="IPR010559">
    <property type="entry name" value="Sig_transdc_His_kin_internal"/>
</dbReference>
<dbReference type="SMART" id="SM00387">
    <property type="entry name" value="HATPase_c"/>
    <property type="match status" value="2"/>
</dbReference>
<evidence type="ECO:0000256" key="8">
    <source>
        <dbReference type="ARBA" id="ARBA00022777"/>
    </source>
</evidence>
<evidence type="ECO:0000256" key="7">
    <source>
        <dbReference type="ARBA" id="ARBA00022741"/>
    </source>
</evidence>
<evidence type="ECO:0000256" key="11">
    <source>
        <dbReference type="ARBA" id="ARBA00023136"/>
    </source>
</evidence>
<evidence type="ECO:0000313" key="17">
    <source>
        <dbReference type="Proteomes" id="UP000250369"/>
    </source>
</evidence>
<dbReference type="FunFam" id="3.30.565.10:FF:000023">
    <property type="entry name" value="PAS domain-containing sensor histidine kinase"/>
    <property type="match status" value="1"/>
</dbReference>
<keyword evidence="9" id="KW-0067">ATP-binding</keyword>
<dbReference type="InterPro" id="IPR003661">
    <property type="entry name" value="HisK_dim/P_dom"/>
</dbReference>
<reference evidence="16 17" key="1">
    <citation type="journal article" date="2009" name="Int. J. Syst. Evol. Microbiol.">
        <title>Paenibacillus contaminans sp. nov., isolated from a contaminated laboratory plate.</title>
        <authorList>
            <person name="Chou J.H."/>
            <person name="Lee J.H."/>
            <person name="Lin M.C."/>
            <person name="Chang P.S."/>
            <person name="Arun A.B."/>
            <person name="Young C.C."/>
            <person name="Chen W.M."/>
        </authorList>
    </citation>
    <scope>NUCLEOTIDE SEQUENCE [LARGE SCALE GENOMIC DNA]</scope>
    <source>
        <strain evidence="16 17">CKOBP-6</strain>
    </source>
</reference>
<keyword evidence="4" id="KW-1003">Cell membrane</keyword>
<dbReference type="PANTHER" id="PTHR43547">
    <property type="entry name" value="TWO-COMPONENT HISTIDINE KINASE"/>
    <property type="match status" value="1"/>
</dbReference>
<dbReference type="InterPro" id="IPR004358">
    <property type="entry name" value="Sig_transdc_His_kin-like_C"/>
</dbReference>
<accession>A0A329M647</accession>